<gene>
    <name evidence="1" type="ORF">BRAPAZ1V2_A07P03030.2</name>
</gene>
<dbReference type="Proteomes" id="UP000694005">
    <property type="component" value="Chromosome A07"/>
</dbReference>
<dbReference type="Gramene" id="A07p03030.2_BraZ1">
    <property type="protein sequence ID" value="A07p03030.2_BraZ1.CDS"/>
    <property type="gene ID" value="A07g03030.2_BraZ1"/>
</dbReference>
<dbReference type="AlphaFoldDB" id="A0A8D9HJK7"/>
<evidence type="ECO:0000313" key="2">
    <source>
        <dbReference type="Proteomes" id="UP000694005"/>
    </source>
</evidence>
<proteinExistence type="predicted"/>
<reference evidence="1 2" key="1">
    <citation type="submission" date="2021-07" db="EMBL/GenBank/DDBJ databases">
        <authorList>
            <consortium name="Genoscope - CEA"/>
            <person name="William W."/>
        </authorList>
    </citation>
    <scope>NUCLEOTIDE SEQUENCE [LARGE SCALE GENOMIC DNA]</scope>
</reference>
<organism evidence="1 2">
    <name type="scientific">Brassica campestris</name>
    <name type="common">Field mustard</name>
    <dbReference type="NCBI Taxonomy" id="3711"/>
    <lineage>
        <taxon>Eukaryota</taxon>
        <taxon>Viridiplantae</taxon>
        <taxon>Streptophyta</taxon>
        <taxon>Embryophyta</taxon>
        <taxon>Tracheophyta</taxon>
        <taxon>Spermatophyta</taxon>
        <taxon>Magnoliopsida</taxon>
        <taxon>eudicotyledons</taxon>
        <taxon>Gunneridae</taxon>
        <taxon>Pentapetalae</taxon>
        <taxon>rosids</taxon>
        <taxon>malvids</taxon>
        <taxon>Brassicales</taxon>
        <taxon>Brassicaceae</taxon>
        <taxon>Brassiceae</taxon>
        <taxon>Brassica</taxon>
    </lineage>
</organism>
<accession>A0A8D9HJK7</accession>
<name>A0A8D9HJK7_BRACM</name>
<protein>
    <submittedName>
        <fullName evidence="1">Uncharacterized protein</fullName>
    </submittedName>
</protein>
<feature type="non-terminal residue" evidence="1">
    <location>
        <position position="1"/>
    </location>
</feature>
<dbReference type="EMBL" id="LS974623">
    <property type="protein sequence ID" value="CAG7900659.1"/>
    <property type="molecule type" value="Genomic_DNA"/>
</dbReference>
<sequence>MFRVWTTYISAIRRNPTVVVFRRYLRLLILLFPSICRSVTAWGHIFSDHIFSDNIFS</sequence>
<evidence type="ECO:0000313" key="1">
    <source>
        <dbReference type="EMBL" id="CAG7900659.1"/>
    </source>
</evidence>